<protein>
    <submittedName>
        <fullName evidence="1">Uncharacterized protein</fullName>
    </submittedName>
</protein>
<evidence type="ECO:0000313" key="1">
    <source>
        <dbReference type="EMBL" id="KAI9902789.1"/>
    </source>
</evidence>
<proteinExistence type="predicted"/>
<sequence>MKVTKLWVYPIKALRGISLEEADLTAQGIRHDRSFMLCRISETGELAKLQMASNPQCALFSQDILPGDDGEKRQLRVRYHRPAEPVVPLDAKQDEELTVPLEPDVAGLEVVDMNLHQAWTKAYRMGGACDAWFSACFGFPTTLLYIGANRRPILGTFSPKARAPQPAPGITSWLSSYVWGGGQEDAPEEDWLTFSDCAPFLVASDSSLDAFRAKLAQPSPGDGADPEDSTLAAAQMYKFRPNIVVAGAEPWQEDFWSTLTLRGAPAFVLSKMCNRCTSLNVDYDAGRYGEGGKGHVLKMLSRDRRVDPGSKYSPVFGRYAFLHDGAEGGTIALGDEVGVGGLADERPVWDWPLKDKSVAKWYGQQPQAQRA</sequence>
<dbReference type="EMBL" id="CM047941">
    <property type="protein sequence ID" value="KAI9902789.1"/>
    <property type="molecule type" value="Genomic_DNA"/>
</dbReference>
<gene>
    <name evidence="1" type="ORF">N3K66_002141</name>
</gene>
<dbReference type="Proteomes" id="UP001163324">
    <property type="component" value="Chromosome 2"/>
</dbReference>
<comment type="caution">
    <text evidence="1">The sequence shown here is derived from an EMBL/GenBank/DDBJ whole genome shotgun (WGS) entry which is preliminary data.</text>
</comment>
<accession>A0ACC0V998</accession>
<keyword evidence="2" id="KW-1185">Reference proteome</keyword>
<reference evidence="1" key="1">
    <citation type="submission" date="2022-10" db="EMBL/GenBank/DDBJ databases">
        <title>Complete Genome of Trichothecium roseum strain YXFP-22015, a Plant Pathogen Isolated from Citrus.</title>
        <authorList>
            <person name="Wang Y."/>
            <person name="Zhu L."/>
        </authorList>
    </citation>
    <scope>NUCLEOTIDE SEQUENCE</scope>
    <source>
        <strain evidence="1">YXFP-22015</strain>
    </source>
</reference>
<organism evidence="1 2">
    <name type="scientific">Trichothecium roseum</name>
    <dbReference type="NCBI Taxonomy" id="47278"/>
    <lineage>
        <taxon>Eukaryota</taxon>
        <taxon>Fungi</taxon>
        <taxon>Dikarya</taxon>
        <taxon>Ascomycota</taxon>
        <taxon>Pezizomycotina</taxon>
        <taxon>Sordariomycetes</taxon>
        <taxon>Hypocreomycetidae</taxon>
        <taxon>Hypocreales</taxon>
        <taxon>Hypocreales incertae sedis</taxon>
        <taxon>Trichothecium</taxon>
    </lineage>
</organism>
<name>A0ACC0V998_9HYPO</name>
<evidence type="ECO:0000313" key="2">
    <source>
        <dbReference type="Proteomes" id="UP001163324"/>
    </source>
</evidence>